<evidence type="ECO:0000313" key="2">
    <source>
        <dbReference type="EMBL" id="QQP57375.1"/>
    </source>
</evidence>
<organism evidence="2 3">
    <name type="scientific">Caligus rogercresseyi</name>
    <name type="common">Sea louse</name>
    <dbReference type="NCBI Taxonomy" id="217165"/>
    <lineage>
        <taxon>Eukaryota</taxon>
        <taxon>Metazoa</taxon>
        <taxon>Ecdysozoa</taxon>
        <taxon>Arthropoda</taxon>
        <taxon>Crustacea</taxon>
        <taxon>Multicrustacea</taxon>
        <taxon>Hexanauplia</taxon>
        <taxon>Copepoda</taxon>
        <taxon>Siphonostomatoida</taxon>
        <taxon>Caligidae</taxon>
        <taxon>Caligus</taxon>
    </lineage>
</organism>
<sequence length="56" mass="6295">VPYLLAMGKHIERTGKMPCALTKGRIALIPKKGDGSDFNHWRPITILNDFYRILAG</sequence>
<reference evidence="3" key="1">
    <citation type="submission" date="2021-01" db="EMBL/GenBank/DDBJ databases">
        <title>Caligus Genome Assembly.</title>
        <authorList>
            <person name="Gallardo-Escarate C."/>
        </authorList>
    </citation>
    <scope>NUCLEOTIDE SEQUENCE [LARGE SCALE GENOMIC DNA]</scope>
</reference>
<proteinExistence type="predicted"/>
<dbReference type="InterPro" id="IPR000477">
    <property type="entry name" value="RT_dom"/>
</dbReference>
<evidence type="ECO:0000313" key="3">
    <source>
        <dbReference type="Proteomes" id="UP000595437"/>
    </source>
</evidence>
<dbReference type="EMBL" id="CP045891">
    <property type="protein sequence ID" value="QQP57375.1"/>
    <property type="molecule type" value="Genomic_DNA"/>
</dbReference>
<feature type="non-terminal residue" evidence="2">
    <location>
        <position position="1"/>
    </location>
</feature>
<protein>
    <submittedName>
        <fullName evidence="2">NELlike 1 (Silurana)</fullName>
    </submittedName>
</protein>
<dbReference type="Proteomes" id="UP000595437">
    <property type="component" value="Chromosome 2"/>
</dbReference>
<name>A0A7T8KK16_CALRO</name>
<feature type="domain" description="Reverse transcriptase" evidence="1">
    <location>
        <begin position="10"/>
        <end position="56"/>
    </location>
</feature>
<dbReference type="AlphaFoldDB" id="A0A7T8KK16"/>
<gene>
    <name evidence="2" type="ORF">FKW44_002341</name>
</gene>
<evidence type="ECO:0000259" key="1">
    <source>
        <dbReference type="PROSITE" id="PS50878"/>
    </source>
</evidence>
<dbReference type="OrthoDB" id="410104at2759"/>
<dbReference type="PROSITE" id="PS50878">
    <property type="entry name" value="RT_POL"/>
    <property type="match status" value="1"/>
</dbReference>
<accession>A0A7T8KK16</accession>
<keyword evidence="3" id="KW-1185">Reference proteome</keyword>
<feature type="non-terminal residue" evidence="2">
    <location>
        <position position="56"/>
    </location>
</feature>